<dbReference type="RefSeq" id="WP_153303637.1">
    <property type="nucleotide sequence ID" value="NZ_AP014945.1"/>
</dbReference>
<dbReference type="KEGG" id="cthi:THC_0091"/>
<protein>
    <recommendedName>
        <fullName evidence="3">HEPN domain-containing protein</fullName>
    </recommendedName>
</protein>
<name>A0A0U5ANT2_9BACT</name>
<dbReference type="EMBL" id="AP014945">
    <property type="protein sequence ID" value="BAU22497.1"/>
    <property type="molecule type" value="Genomic_DNA"/>
</dbReference>
<proteinExistence type="predicted"/>
<reference evidence="2" key="2">
    <citation type="journal article" date="2016" name="Int. J. Syst. Evol. Microbiol.">
        <title>Caldimicrobium thiodismutans sp. nov., a sulfur-disproportionating bacterium isolated from a hot spring.</title>
        <authorList>
            <person name="Kojima H."/>
            <person name="Umezawa K."/>
            <person name="Fukui M."/>
        </authorList>
    </citation>
    <scope>NUCLEOTIDE SEQUENCE [LARGE SCALE GENOMIC DNA]</scope>
    <source>
        <strain evidence="2">TF1</strain>
    </source>
</reference>
<dbReference type="Proteomes" id="UP000068196">
    <property type="component" value="Chromosome"/>
</dbReference>
<evidence type="ECO:0008006" key="3">
    <source>
        <dbReference type="Google" id="ProtNLM"/>
    </source>
</evidence>
<gene>
    <name evidence="1" type="ORF">THC_0091</name>
</gene>
<organism evidence="1 2">
    <name type="scientific">Caldimicrobium thiodismutans</name>
    <dbReference type="NCBI Taxonomy" id="1653476"/>
    <lineage>
        <taxon>Bacteria</taxon>
        <taxon>Pseudomonadati</taxon>
        <taxon>Thermodesulfobacteriota</taxon>
        <taxon>Thermodesulfobacteria</taxon>
        <taxon>Thermodesulfobacteriales</taxon>
        <taxon>Thermodesulfobacteriaceae</taxon>
        <taxon>Caldimicrobium</taxon>
    </lineage>
</organism>
<sequence>MITLQMIRKAQEDWARGIIQIGKLYLENKNYFDFAKNFAPHYLLTKVLK</sequence>
<dbReference type="AlphaFoldDB" id="A0A0U5ANT2"/>
<keyword evidence="2" id="KW-1185">Reference proteome</keyword>
<dbReference type="OrthoDB" id="9807600at2"/>
<dbReference type="STRING" id="1653476.THC_0091"/>
<evidence type="ECO:0000313" key="1">
    <source>
        <dbReference type="EMBL" id="BAU22497.1"/>
    </source>
</evidence>
<accession>A0A0U5ANT2</accession>
<reference evidence="1 2" key="1">
    <citation type="journal article" date="2016" name="Int. J. Syst. Evol. Microbiol.">
        <title>Caldimicrobium thiodismutans sp. nov., a sulfur-disproportionating bacterium isolated from a hot spring, and emended description of the genus Caldimicrobium.</title>
        <authorList>
            <person name="Kojima H."/>
            <person name="Umezawa K."/>
            <person name="Fukui M."/>
        </authorList>
    </citation>
    <scope>NUCLEOTIDE SEQUENCE [LARGE SCALE GENOMIC DNA]</scope>
    <source>
        <strain evidence="1 2">TF1</strain>
    </source>
</reference>
<evidence type="ECO:0000313" key="2">
    <source>
        <dbReference type="Proteomes" id="UP000068196"/>
    </source>
</evidence>